<evidence type="ECO:0000256" key="7">
    <source>
        <dbReference type="ARBA" id="ARBA00022576"/>
    </source>
</evidence>
<sequence length="420" mass="46415">MNTFEALESNVRSYCRNFPVVFNKAKNDVLYTEAGEGYIDFFAGAGALNYGHNNDFMKNRILDYLTSDRIMHGLDMYTTAKQEFIESFSERILQPKGLNYKLQFCGPTGTNAVEAALKLARKVKKRNGIFAFMGAFHGMSLGSLSVTSNNSMRESAGVSLNNVTFIPFNSTFNGLDTILYMEQLLTDTHSGVEKPAAIILETVQAEGGINIADTEWLRDLRQLCDDHDILLIVDDIQVGCGRVGSFFSFERAGIVPDMVVLSKSISGYGLPMSLLLLKPELDIWSPGEHNGTFRGNQLAFVAAKAALEFRDTVGLEAQVKEKEAFVQQFLYEHIQTIDPLIDIRGLGLIWGIDVSPLGEAFAKEVAALCFSRGLIIERAGRNDTVIKIMPALTISMENLREGCNIIKESMVQVSSTLVTL</sequence>
<comment type="function">
    <text evidence="2 12">Catalyzes reversively the conversion of L-aspartate beta-semialdehyde (ASA) to L-2,4-diaminobutyrate (DABA) by transamination with L-glutamate.</text>
</comment>
<name>A0A0D7X3S4_9BACL</name>
<dbReference type="UniPathway" id="UPA00067">
    <property type="reaction ID" value="UER00121"/>
</dbReference>
<comment type="caution">
    <text evidence="13">The sequence shown here is derived from an EMBL/GenBank/DDBJ whole genome shotgun (WGS) entry which is preliminary data.</text>
</comment>
<dbReference type="GO" id="GO:0019491">
    <property type="term" value="P:ectoine biosynthetic process"/>
    <property type="evidence" value="ECO:0007669"/>
    <property type="project" value="UniProtKB-UniPathway"/>
</dbReference>
<dbReference type="InterPro" id="IPR015422">
    <property type="entry name" value="PyrdxlP-dep_Trfase_small"/>
</dbReference>
<dbReference type="PANTHER" id="PTHR43552">
    <property type="entry name" value="DIAMINOBUTYRATE--2-OXOGLUTARATE AMINOTRANSFERASE"/>
    <property type="match status" value="1"/>
</dbReference>
<dbReference type="NCBIfam" id="TIGR02407">
    <property type="entry name" value="ectoine_ectB"/>
    <property type="match status" value="1"/>
</dbReference>
<evidence type="ECO:0000256" key="12">
    <source>
        <dbReference type="RuleBase" id="RU365034"/>
    </source>
</evidence>
<proteinExistence type="inferred from homology"/>
<dbReference type="Proteomes" id="UP000032534">
    <property type="component" value="Unassembled WGS sequence"/>
</dbReference>
<dbReference type="GO" id="GO:0030170">
    <property type="term" value="F:pyridoxal phosphate binding"/>
    <property type="evidence" value="ECO:0007669"/>
    <property type="project" value="InterPro"/>
</dbReference>
<evidence type="ECO:0000256" key="6">
    <source>
        <dbReference type="ARBA" id="ARBA00014798"/>
    </source>
</evidence>
<dbReference type="NCBIfam" id="NF006733">
    <property type="entry name" value="PRK09264.1"/>
    <property type="match status" value="1"/>
</dbReference>
<dbReference type="NCBIfam" id="TIGR00709">
    <property type="entry name" value="dat"/>
    <property type="match status" value="1"/>
</dbReference>
<keyword evidence="9 11" id="KW-0663">Pyridoxal phosphate</keyword>
<reference evidence="13 14" key="1">
    <citation type="submission" date="2014-11" db="EMBL/GenBank/DDBJ databases">
        <title>Draft Genome Sequences of Paenibacillus polymyxa NRRL B-30509 and Paenibacillus terrae NRRL B-30644, Strains from a Poultry Environment that Produce Tridecaptin A and Paenicidins.</title>
        <authorList>
            <person name="van Belkum M.J."/>
            <person name="Lohans C.T."/>
            <person name="Vederas J.C."/>
        </authorList>
    </citation>
    <scope>NUCLEOTIDE SEQUENCE [LARGE SCALE GENOMIC DNA]</scope>
    <source>
        <strain evidence="13 14">NRRL B-30644</strain>
    </source>
</reference>
<dbReference type="EMBL" id="JTHP01000014">
    <property type="protein sequence ID" value="KJD45874.1"/>
    <property type="molecule type" value="Genomic_DNA"/>
</dbReference>
<dbReference type="OrthoDB" id="9807885at2"/>
<dbReference type="PATRIC" id="fig|159743.3.peg.2120"/>
<keyword evidence="8 12" id="KW-0808">Transferase</keyword>
<evidence type="ECO:0000313" key="14">
    <source>
        <dbReference type="Proteomes" id="UP000032534"/>
    </source>
</evidence>
<evidence type="ECO:0000256" key="3">
    <source>
        <dbReference type="ARBA" id="ARBA00004946"/>
    </source>
</evidence>
<evidence type="ECO:0000256" key="8">
    <source>
        <dbReference type="ARBA" id="ARBA00022679"/>
    </source>
</evidence>
<comment type="similarity">
    <text evidence="4 11">Belongs to the class-III pyridoxal-phosphate-dependent aminotransferase family.</text>
</comment>
<dbReference type="EC" id="2.6.1.76" evidence="5 12"/>
<dbReference type="InterPro" id="IPR049704">
    <property type="entry name" value="Aminotrans_3_PPA_site"/>
</dbReference>
<protein>
    <recommendedName>
        <fullName evidence="6 12">Diaminobutyrate--2-oxoglutarate transaminase</fullName>
        <ecNumber evidence="5 12">2.6.1.76</ecNumber>
    </recommendedName>
    <alternativeName>
        <fullName evidence="12">DABA aminotransferase</fullName>
    </alternativeName>
</protein>
<evidence type="ECO:0000313" key="13">
    <source>
        <dbReference type="EMBL" id="KJD45874.1"/>
    </source>
</evidence>
<dbReference type="InterPro" id="IPR005814">
    <property type="entry name" value="Aminotrans_3"/>
</dbReference>
<dbReference type="PIRSF" id="PIRSF000521">
    <property type="entry name" value="Transaminase_4ab_Lys_Orn"/>
    <property type="match status" value="1"/>
</dbReference>
<keyword evidence="7 12" id="KW-0032">Aminotransferase</keyword>
<dbReference type="RefSeq" id="WP_044645907.1">
    <property type="nucleotide sequence ID" value="NZ_JTHP01000014.1"/>
</dbReference>
<accession>A0A0D7X3S4</accession>
<comment type="cofactor">
    <cofactor evidence="1 12">
        <name>pyridoxal 5'-phosphate</name>
        <dbReference type="ChEBI" id="CHEBI:597326"/>
    </cofactor>
</comment>
<dbReference type="GO" id="GO:0047307">
    <property type="term" value="F:diaminobutyrate-pyruvate transaminase activity"/>
    <property type="evidence" value="ECO:0007669"/>
    <property type="project" value="InterPro"/>
</dbReference>
<evidence type="ECO:0000256" key="5">
    <source>
        <dbReference type="ARBA" id="ARBA00013155"/>
    </source>
</evidence>
<dbReference type="PANTHER" id="PTHR43552:SF2">
    <property type="entry name" value="DIAMINOBUTYRATE--2-OXOGLUTARATE TRANSAMINASE"/>
    <property type="match status" value="1"/>
</dbReference>
<dbReference type="InterPro" id="IPR012773">
    <property type="entry name" value="Ectoine_EctB"/>
</dbReference>
<keyword evidence="14" id="KW-1185">Reference proteome</keyword>
<dbReference type="Gene3D" id="3.40.640.10">
    <property type="entry name" value="Type I PLP-dependent aspartate aminotransferase-like (Major domain)"/>
    <property type="match status" value="1"/>
</dbReference>
<dbReference type="InterPro" id="IPR004637">
    <property type="entry name" value="Dat"/>
</dbReference>
<evidence type="ECO:0000256" key="11">
    <source>
        <dbReference type="RuleBase" id="RU003560"/>
    </source>
</evidence>
<dbReference type="CDD" id="cd00610">
    <property type="entry name" value="OAT_like"/>
    <property type="match status" value="1"/>
</dbReference>
<evidence type="ECO:0000256" key="4">
    <source>
        <dbReference type="ARBA" id="ARBA00008954"/>
    </source>
</evidence>
<dbReference type="GO" id="GO:0045303">
    <property type="term" value="F:diaminobutyrate-2-oxoglutarate transaminase activity"/>
    <property type="evidence" value="ECO:0007669"/>
    <property type="project" value="UniProtKB-EC"/>
</dbReference>
<dbReference type="InterPro" id="IPR015421">
    <property type="entry name" value="PyrdxlP-dep_Trfase_major"/>
</dbReference>
<evidence type="ECO:0000256" key="9">
    <source>
        <dbReference type="ARBA" id="ARBA00022898"/>
    </source>
</evidence>
<evidence type="ECO:0000256" key="1">
    <source>
        <dbReference type="ARBA" id="ARBA00001933"/>
    </source>
</evidence>
<evidence type="ECO:0000256" key="10">
    <source>
        <dbReference type="ARBA" id="ARBA00049111"/>
    </source>
</evidence>
<dbReference type="InterPro" id="IPR015424">
    <property type="entry name" value="PyrdxlP-dep_Trfase"/>
</dbReference>
<comment type="catalytic activity">
    <reaction evidence="10 12">
        <text>L-2,4-diaminobutanoate + 2-oxoglutarate = L-aspartate 4-semialdehyde + L-glutamate</text>
        <dbReference type="Rhea" id="RHEA:11160"/>
        <dbReference type="ChEBI" id="CHEBI:16810"/>
        <dbReference type="ChEBI" id="CHEBI:29985"/>
        <dbReference type="ChEBI" id="CHEBI:58761"/>
        <dbReference type="ChEBI" id="CHEBI:537519"/>
        <dbReference type="EC" id="2.6.1.76"/>
    </reaction>
</comment>
<dbReference type="Gene3D" id="3.90.1150.10">
    <property type="entry name" value="Aspartate Aminotransferase, domain 1"/>
    <property type="match status" value="1"/>
</dbReference>
<gene>
    <name evidence="13" type="ORF">QD47_09530</name>
</gene>
<dbReference type="Pfam" id="PF00202">
    <property type="entry name" value="Aminotran_3"/>
    <property type="match status" value="1"/>
</dbReference>
<organism evidence="13 14">
    <name type="scientific">Paenibacillus terrae</name>
    <dbReference type="NCBI Taxonomy" id="159743"/>
    <lineage>
        <taxon>Bacteria</taxon>
        <taxon>Bacillati</taxon>
        <taxon>Bacillota</taxon>
        <taxon>Bacilli</taxon>
        <taxon>Bacillales</taxon>
        <taxon>Paenibacillaceae</taxon>
        <taxon>Paenibacillus</taxon>
    </lineage>
</organism>
<dbReference type="PROSITE" id="PS00600">
    <property type="entry name" value="AA_TRANSFER_CLASS_3"/>
    <property type="match status" value="1"/>
</dbReference>
<dbReference type="AlphaFoldDB" id="A0A0D7X3S4"/>
<evidence type="ECO:0000256" key="2">
    <source>
        <dbReference type="ARBA" id="ARBA00002189"/>
    </source>
</evidence>
<dbReference type="SUPFAM" id="SSF53383">
    <property type="entry name" value="PLP-dependent transferases"/>
    <property type="match status" value="1"/>
</dbReference>
<comment type="pathway">
    <text evidence="3 12">Amine and polyamine biosynthesis; ectoine biosynthesis; L-ectoine from L-aspartate 4-semialdehyde: step 1/3.</text>
</comment>